<reference evidence="3" key="1">
    <citation type="journal article" date="2020" name="Nature">
        <title>Giant virus diversity and host interactions through global metagenomics.</title>
        <authorList>
            <person name="Schulz F."/>
            <person name="Roux S."/>
            <person name="Paez-Espino D."/>
            <person name="Jungbluth S."/>
            <person name="Walsh D.A."/>
            <person name="Denef V.J."/>
            <person name="McMahon K.D."/>
            <person name="Konstantinidis K.T."/>
            <person name="Eloe-Fadrosh E.A."/>
            <person name="Kyrpides N.C."/>
            <person name="Woyke T."/>
        </authorList>
    </citation>
    <scope>NUCLEOTIDE SEQUENCE</scope>
    <source>
        <strain evidence="3">GVMAG-M-3300020166-5</strain>
    </source>
</reference>
<organism evidence="3">
    <name type="scientific">viral metagenome</name>
    <dbReference type="NCBI Taxonomy" id="1070528"/>
    <lineage>
        <taxon>unclassified sequences</taxon>
        <taxon>metagenomes</taxon>
        <taxon>organismal metagenomes</taxon>
    </lineage>
</organism>
<keyword evidence="2" id="KW-0812">Transmembrane</keyword>
<feature type="transmembrane region" description="Helical" evidence="2">
    <location>
        <begin position="194"/>
        <end position="212"/>
    </location>
</feature>
<proteinExistence type="predicted"/>
<name>A0A6C0BY13_9ZZZZ</name>
<feature type="transmembrane region" description="Helical" evidence="2">
    <location>
        <begin position="169"/>
        <end position="188"/>
    </location>
</feature>
<sequence>MSIGLSGNYASSVTTSSPMVTTSSPMGAPKKLIDKYNALDSSYNDTRVFYEKKISGLINKINSPTDGAVERSTGLPAIISESNKKLNAILHKMNLLGAKINNMEEEKVNRISSEMGEAATASGSQTGELYNKRLIEERSALNNKLLTLAKNENELSSSKVERKSGEIQIIIFSIIFVGVLCIIARVYIIETVGIAETIILMSGIAILLFYFIKYLL</sequence>
<protein>
    <submittedName>
        <fullName evidence="3">Uncharacterized protein</fullName>
    </submittedName>
</protein>
<keyword evidence="2" id="KW-1133">Transmembrane helix</keyword>
<evidence type="ECO:0000256" key="1">
    <source>
        <dbReference type="SAM" id="MobiDB-lite"/>
    </source>
</evidence>
<evidence type="ECO:0000313" key="3">
    <source>
        <dbReference type="EMBL" id="QHS96980.1"/>
    </source>
</evidence>
<feature type="compositionally biased region" description="Low complexity" evidence="1">
    <location>
        <begin position="11"/>
        <end position="24"/>
    </location>
</feature>
<dbReference type="AlphaFoldDB" id="A0A6C0BY13"/>
<evidence type="ECO:0000256" key="2">
    <source>
        <dbReference type="SAM" id="Phobius"/>
    </source>
</evidence>
<dbReference type="EMBL" id="MN739282">
    <property type="protein sequence ID" value="QHS96980.1"/>
    <property type="molecule type" value="Genomic_DNA"/>
</dbReference>
<keyword evidence="2" id="KW-0472">Membrane</keyword>
<accession>A0A6C0BY13</accession>
<feature type="region of interest" description="Disordered" evidence="1">
    <location>
        <begin position="1"/>
        <end position="24"/>
    </location>
</feature>